<sequence length="75" mass="8323">MTEAKFAIGDRVRHVSMGHHGVIVAVDTEYSSAHDKNDLSLNPSVRASPWYQVTLEDEHGKPVDTYLSEAQLDAE</sequence>
<dbReference type="SUPFAM" id="SSF141255">
    <property type="entry name" value="YccV-like"/>
    <property type="match status" value="1"/>
</dbReference>
<name>A0A318JTK3_9NOCA</name>
<feature type="domain" description="Hemimethylated DNA-binding" evidence="2">
    <location>
        <begin position="4"/>
        <end position="74"/>
    </location>
</feature>
<reference evidence="3 4" key="1">
    <citation type="submission" date="2018-05" db="EMBL/GenBank/DDBJ databases">
        <title>Genomic Encyclopedia of Type Strains, Phase IV (KMG-IV): sequencing the most valuable type-strain genomes for metagenomic binning, comparative biology and taxonomic classification.</title>
        <authorList>
            <person name="Goeker M."/>
        </authorList>
    </citation>
    <scope>NUCLEOTIDE SEQUENCE [LARGE SCALE GENOMIC DNA]</scope>
    <source>
        <strain evidence="3 4">DSM 44704</strain>
    </source>
</reference>
<dbReference type="RefSeq" id="WP_083894948.1">
    <property type="nucleotide sequence ID" value="NZ_QJKF01000011.1"/>
</dbReference>
<gene>
    <name evidence="3" type="ORF">DFR70_111243</name>
</gene>
<protein>
    <recommendedName>
        <fullName evidence="1">Heat shock protein HspQ</fullName>
    </recommendedName>
</protein>
<evidence type="ECO:0000313" key="4">
    <source>
        <dbReference type="Proteomes" id="UP000247569"/>
    </source>
</evidence>
<dbReference type="GO" id="GO:0003677">
    <property type="term" value="F:DNA binding"/>
    <property type="evidence" value="ECO:0007669"/>
    <property type="project" value="UniProtKB-UniRule"/>
</dbReference>
<evidence type="ECO:0000256" key="1">
    <source>
        <dbReference type="NCBIfam" id="TIGR02097"/>
    </source>
</evidence>
<dbReference type="AlphaFoldDB" id="A0A318JTK3"/>
<dbReference type="NCBIfam" id="TIGR02097">
    <property type="entry name" value="yccV"/>
    <property type="match status" value="1"/>
</dbReference>
<evidence type="ECO:0000259" key="2">
    <source>
        <dbReference type="Pfam" id="PF08755"/>
    </source>
</evidence>
<keyword evidence="3" id="KW-0346">Stress response</keyword>
<organism evidence="3 4">
    <name type="scientific">Nocardia tenerifensis</name>
    <dbReference type="NCBI Taxonomy" id="228006"/>
    <lineage>
        <taxon>Bacteria</taxon>
        <taxon>Bacillati</taxon>
        <taxon>Actinomycetota</taxon>
        <taxon>Actinomycetes</taxon>
        <taxon>Mycobacteriales</taxon>
        <taxon>Nocardiaceae</taxon>
        <taxon>Nocardia</taxon>
    </lineage>
</organism>
<accession>A0A318JTK3</accession>
<proteinExistence type="predicted"/>
<dbReference type="EMBL" id="QJKF01000011">
    <property type="protein sequence ID" value="PXX59856.1"/>
    <property type="molecule type" value="Genomic_DNA"/>
</dbReference>
<comment type="caution">
    <text evidence="3">The sequence shown here is derived from an EMBL/GenBank/DDBJ whole genome shotgun (WGS) entry which is preliminary data.</text>
</comment>
<dbReference type="Proteomes" id="UP000247569">
    <property type="component" value="Unassembled WGS sequence"/>
</dbReference>
<dbReference type="InterPro" id="IPR011722">
    <property type="entry name" value="Hemimethylated_DNA-bd_dom"/>
</dbReference>
<dbReference type="Pfam" id="PF08755">
    <property type="entry name" value="YccV-like"/>
    <property type="match status" value="1"/>
</dbReference>
<keyword evidence="4" id="KW-1185">Reference proteome</keyword>
<dbReference type="Gene3D" id="2.30.30.390">
    <property type="entry name" value="Hemimethylated DNA-binding domain"/>
    <property type="match status" value="1"/>
</dbReference>
<dbReference type="InterPro" id="IPR036623">
    <property type="entry name" value="Hemimethylated_DNA-bd_sf"/>
</dbReference>
<evidence type="ECO:0000313" key="3">
    <source>
        <dbReference type="EMBL" id="PXX59856.1"/>
    </source>
</evidence>
<dbReference type="OrthoDB" id="9806050at2"/>